<feature type="domain" description="YhfM-like" evidence="1">
    <location>
        <begin position="48"/>
        <end position="147"/>
    </location>
</feature>
<organism evidence="2 3">
    <name type="scientific">Planococcus shixiaomingii</name>
    <dbReference type="NCBI Taxonomy" id="3058393"/>
    <lineage>
        <taxon>Bacteria</taxon>
        <taxon>Bacillati</taxon>
        <taxon>Bacillota</taxon>
        <taxon>Bacilli</taxon>
        <taxon>Bacillales</taxon>
        <taxon>Caryophanaceae</taxon>
        <taxon>Planococcus</taxon>
    </lineage>
</organism>
<comment type="caution">
    <text evidence="2">The sequence shown here is derived from an EMBL/GenBank/DDBJ whole genome shotgun (WGS) entry which is preliminary data.</text>
</comment>
<evidence type="ECO:0000259" key="1">
    <source>
        <dbReference type="Pfam" id="PF26353"/>
    </source>
</evidence>
<dbReference type="RefSeq" id="WP_301722838.1">
    <property type="nucleotide sequence ID" value="NZ_JAUJWV010000001.1"/>
</dbReference>
<protein>
    <recommendedName>
        <fullName evidence="1">YhfM-like domain-containing protein</fullName>
    </recommendedName>
</protein>
<dbReference type="Pfam" id="PF26353">
    <property type="entry name" value="YhfM"/>
    <property type="match status" value="1"/>
</dbReference>
<dbReference type="PROSITE" id="PS51257">
    <property type="entry name" value="PROKAR_LIPOPROTEIN"/>
    <property type="match status" value="1"/>
</dbReference>
<accession>A0ABT8MZ75</accession>
<dbReference type="Proteomes" id="UP001172055">
    <property type="component" value="Unassembled WGS sequence"/>
</dbReference>
<evidence type="ECO:0000313" key="3">
    <source>
        <dbReference type="Proteomes" id="UP001172055"/>
    </source>
</evidence>
<dbReference type="InterPro" id="IPR058780">
    <property type="entry name" value="YhfM-like_dom"/>
</dbReference>
<dbReference type="EMBL" id="JAUJWV010000001">
    <property type="protein sequence ID" value="MDN7240941.1"/>
    <property type="molecule type" value="Genomic_DNA"/>
</dbReference>
<gene>
    <name evidence="2" type="ORF">QWY14_04025</name>
</gene>
<keyword evidence="3" id="KW-1185">Reference proteome</keyword>
<sequence length="149" mass="16346">MRRISLYILLVLISAFLLGCHSETDITEAAEIKSESQLEESEKLTLEGEIAKVAISKKRGIDPVVYKKAEDLEAFNNIFSSAIKEPGTANMVNPDVYLEIAYKDGNEQTLHLWLGGNGEISVLMSTDATSTIYTVSEAMTDTLTEIVGK</sequence>
<name>A0ABT8MZ75_9BACL</name>
<proteinExistence type="predicted"/>
<reference evidence="2 3" key="1">
    <citation type="submission" date="2023-06" db="EMBL/GenBank/DDBJ databases">
        <title>Novel species in genus Planococcus.</title>
        <authorList>
            <person name="Ning S."/>
        </authorList>
    </citation>
    <scope>NUCLEOTIDE SEQUENCE [LARGE SCALE GENOMIC DNA]</scope>
    <source>
        <strain evidence="2 3">N028</strain>
    </source>
</reference>
<evidence type="ECO:0000313" key="2">
    <source>
        <dbReference type="EMBL" id="MDN7240941.1"/>
    </source>
</evidence>